<accession>A0A1J4RZI9</accession>
<reference evidence="3 4" key="1">
    <citation type="journal article" date="2016" name="Environ. Microbiol.">
        <title>Genomic resolution of a cold subsurface aquifer community provides metabolic insights for novel microbes adapted to high CO concentrations.</title>
        <authorList>
            <person name="Probst A.J."/>
            <person name="Castelle C.J."/>
            <person name="Singh A."/>
            <person name="Brown C.T."/>
            <person name="Anantharaman K."/>
            <person name="Sharon I."/>
            <person name="Hug L.A."/>
            <person name="Burstein D."/>
            <person name="Emerson J.B."/>
            <person name="Thomas B.C."/>
            <person name="Banfield J.F."/>
        </authorList>
    </citation>
    <scope>NUCLEOTIDE SEQUENCE [LARGE SCALE GENOMIC DNA]</scope>
    <source>
        <strain evidence="3">CG1_02_44_10</strain>
    </source>
</reference>
<evidence type="ECO:0000313" key="4">
    <source>
        <dbReference type="Proteomes" id="UP000182345"/>
    </source>
</evidence>
<gene>
    <name evidence="3" type="ORF">AUJ42_01260</name>
</gene>
<dbReference type="AlphaFoldDB" id="A0A1J4RZI9"/>
<keyword evidence="2" id="KW-0472">Membrane</keyword>
<sequence length="121" mass="14363">MKHRTNEQEGQNYQPEDGDGKKNRGGYHIVVLFYYTDIILTMAKQRKTRREKIQTQERIQRSDAFVINDEWLTTKTKQPMINEDLVKGENKFFRTDLTKTVILTMLVVALELAIWSYLSRH</sequence>
<keyword evidence="2" id="KW-0812">Transmembrane</keyword>
<feature type="region of interest" description="Disordered" evidence="1">
    <location>
        <begin position="1"/>
        <end position="24"/>
    </location>
</feature>
<dbReference type="EMBL" id="MNUK01000033">
    <property type="protein sequence ID" value="OIN91844.1"/>
    <property type="molecule type" value="Genomic_DNA"/>
</dbReference>
<protein>
    <submittedName>
        <fullName evidence="3">Uncharacterized protein</fullName>
    </submittedName>
</protein>
<keyword evidence="2" id="KW-1133">Transmembrane helix</keyword>
<name>A0A1J4RZI9_9BACT</name>
<feature type="transmembrane region" description="Helical" evidence="2">
    <location>
        <begin position="100"/>
        <end position="118"/>
    </location>
</feature>
<evidence type="ECO:0000256" key="2">
    <source>
        <dbReference type="SAM" id="Phobius"/>
    </source>
</evidence>
<evidence type="ECO:0000256" key="1">
    <source>
        <dbReference type="SAM" id="MobiDB-lite"/>
    </source>
</evidence>
<organism evidence="3 4">
    <name type="scientific">Candidatus Collierbacteria bacterium CG1_02_44_10</name>
    <dbReference type="NCBI Taxonomy" id="1805087"/>
    <lineage>
        <taxon>Bacteria</taxon>
        <taxon>Candidatus Collieribacteriota</taxon>
    </lineage>
</organism>
<proteinExistence type="predicted"/>
<comment type="caution">
    <text evidence="3">The sequence shown here is derived from an EMBL/GenBank/DDBJ whole genome shotgun (WGS) entry which is preliminary data.</text>
</comment>
<dbReference type="Proteomes" id="UP000182345">
    <property type="component" value="Unassembled WGS sequence"/>
</dbReference>
<evidence type="ECO:0000313" key="3">
    <source>
        <dbReference type="EMBL" id="OIN91844.1"/>
    </source>
</evidence>